<keyword evidence="5" id="KW-0997">Cell inner membrane</keyword>
<dbReference type="GO" id="GO:0006779">
    <property type="term" value="P:porphyrin-containing compound biosynthetic process"/>
    <property type="evidence" value="ECO:0007669"/>
    <property type="project" value="UniProtKB-KW"/>
</dbReference>
<evidence type="ECO:0000313" key="13">
    <source>
        <dbReference type="EMBL" id="SAI71970.1"/>
    </source>
</evidence>
<evidence type="ECO:0000256" key="5">
    <source>
        <dbReference type="ARBA" id="ARBA00022519"/>
    </source>
</evidence>
<keyword evidence="8 11" id="KW-0472">Membrane</keyword>
<dbReference type="InterPro" id="IPR010817">
    <property type="entry name" value="HemY_N"/>
</dbReference>
<feature type="compositionally biased region" description="Polar residues" evidence="10">
    <location>
        <begin position="536"/>
        <end position="545"/>
    </location>
</feature>
<keyword evidence="7 11" id="KW-1133">Transmembrane helix</keyword>
<dbReference type="GO" id="GO:0005886">
    <property type="term" value="C:plasma membrane"/>
    <property type="evidence" value="ECO:0007669"/>
    <property type="project" value="UniProtKB-SubCell"/>
</dbReference>
<dbReference type="InterPro" id="IPR011990">
    <property type="entry name" value="TPR-like_helical_dom_sf"/>
</dbReference>
<keyword evidence="14" id="KW-1185">Reference proteome</keyword>
<dbReference type="UniPathway" id="UPA00252"/>
<feature type="transmembrane region" description="Helical" evidence="11">
    <location>
        <begin position="42"/>
        <end position="68"/>
    </location>
</feature>
<evidence type="ECO:0000256" key="11">
    <source>
        <dbReference type="SAM" id="Phobius"/>
    </source>
</evidence>
<feature type="compositionally biased region" description="Low complexity" evidence="10">
    <location>
        <begin position="514"/>
        <end position="533"/>
    </location>
</feature>
<dbReference type="GO" id="GO:0042168">
    <property type="term" value="P:heme metabolic process"/>
    <property type="evidence" value="ECO:0007669"/>
    <property type="project" value="InterPro"/>
</dbReference>
<keyword evidence="6 11" id="KW-0812">Transmembrane</keyword>
<evidence type="ECO:0000256" key="3">
    <source>
        <dbReference type="ARBA" id="ARBA00004744"/>
    </source>
</evidence>
<dbReference type="OrthoDB" id="7053339at2"/>
<dbReference type="Gene3D" id="1.25.40.10">
    <property type="entry name" value="Tetratricopeptide repeat domain"/>
    <property type="match status" value="1"/>
</dbReference>
<evidence type="ECO:0000256" key="2">
    <source>
        <dbReference type="ARBA" id="ARBA00004429"/>
    </source>
</evidence>
<dbReference type="SUPFAM" id="SSF48452">
    <property type="entry name" value="TPR-like"/>
    <property type="match status" value="1"/>
</dbReference>
<organism evidence="13 14">
    <name type="scientific">Bordetella ansorpii</name>
    <dbReference type="NCBI Taxonomy" id="288768"/>
    <lineage>
        <taxon>Bacteria</taxon>
        <taxon>Pseudomonadati</taxon>
        <taxon>Pseudomonadota</taxon>
        <taxon>Betaproteobacteria</taxon>
        <taxon>Burkholderiales</taxon>
        <taxon>Alcaligenaceae</taxon>
        <taxon>Bordetella</taxon>
    </lineage>
</organism>
<evidence type="ECO:0000256" key="9">
    <source>
        <dbReference type="ARBA" id="ARBA00023244"/>
    </source>
</evidence>
<protein>
    <submittedName>
        <fullName evidence="13">Protoheme IX synthesis protein</fullName>
    </submittedName>
</protein>
<comment type="pathway">
    <text evidence="3">Porphyrin-containing compound metabolism; protoheme biosynthesis.</text>
</comment>
<comment type="subcellular location">
    <subcellularLocation>
        <location evidence="2">Cell inner membrane</location>
        <topology evidence="2">Multi-pass membrane protein</topology>
    </subcellularLocation>
</comment>
<accession>A0A157SNC4</accession>
<sequence>MRTWLWTLLLAVVAVALAVMLRQHSGNVLLLIWPWRIEISLTLAVLLLLAAFVALYVVLRLLSWLLAIPDRVRAWRGRRAQARDHELLERGWIGMLEGRFAHAEKDLTRLFEQSKVRSRRVLAALAAARSAHGLGEFDRRDRMIEAAREQAGEDAGLQEATATVAADMLLDQGKPQQALETLAPLQDGGARHLHTSRLLLRAETALEHHERVFTLARGLLRRNALDKAEGAQLIDHAGAARLRAGMAGDGWRVIWKDLKAEERLLPNIALAGAAAFEADGEGAEAARILEAAIGDRFNPVLVSAYARCDASQVPRRLAKAETWLAQRPADTDLLTALGVLCLNGQLWGQAERYLQRSLARRNDAQCHALLGSLYDRLDRPADAARHWRLATAARQALPVLATDAALPAADMGADPSHLDSEGEYDALLPASHATPVAAEPVPEHAPVADYVLDPDARELNERPETIEAPAPVPQRSAIDIEDYFDSAPIPPSAFEAPVSRYTPAAEPEPPAAATPPAKAQPVPAQATPKPAAPLQSPDSPSDNKG</sequence>
<evidence type="ECO:0000256" key="10">
    <source>
        <dbReference type="SAM" id="MobiDB-lite"/>
    </source>
</evidence>
<dbReference type="Pfam" id="PF07219">
    <property type="entry name" value="HemY_N"/>
    <property type="match status" value="1"/>
</dbReference>
<evidence type="ECO:0000256" key="8">
    <source>
        <dbReference type="ARBA" id="ARBA00023136"/>
    </source>
</evidence>
<dbReference type="RefSeq" id="WP_066130524.1">
    <property type="nucleotide sequence ID" value="NZ_FKIF01000007.1"/>
</dbReference>
<dbReference type="NCBIfam" id="TIGR00540">
    <property type="entry name" value="TPR_hemY_coli"/>
    <property type="match status" value="1"/>
</dbReference>
<reference evidence="13 14" key="1">
    <citation type="submission" date="2016-04" db="EMBL/GenBank/DDBJ databases">
        <authorList>
            <consortium name="Pathogen Informatics"/>
        </authorList>
    </citation>
    <scope>NUCLEOTIDE SEQUENCE [LARGE SCALE GENOMIC DNA]</scope>
    <source>
        <strain evidence="13 14">H050680373</strain>
    </source>
</reference>
<keyword evidence="4" id="KW-1003">Cell membrane</keyword>
<proteinExistence type="predicted"/>
<evidence type="ECO:0000256" key="4">
    <source>
        <dbReference type="ARBA" id="ARBA00022475"/>
    </source>
</evidence>
<dbReference type="InterPro" id="IPR005254">
    <property type="entry name" value="Heme_biosyn_assoc_TPR_pro"/>
</dbReference>
<feature type="domain" description="HemY N-terminal" evidence="12">
    <location>
        <begin position="26"/>
        <end position="134"/>
    </location>
</feature>
<name>A0A157SNC4_9BORD</name>
<dbReference type="AlphaFoldDB" id="A0A157SNC4"/>
<dbReference type="STRING" id="288768.SAMEA3906486_03861"/>
<evidence type="ECO:0000313" key="14">
    <source>
        <dbReference type="Proteomes" id="UP000076848"/>
    </source>
</evidence>
<keyword evidence="9" id="KW-0627">Porphyrin biosynthesis</keyword>
<evidence type="ECO:0000256" key="6">
    <source>
        <dbReference type="ARBA" id="ARBA00022692"/>
    </source>
</evidence>
<dbReference type="EMBL" id="FKIF01000007">
    <property type="protein sequence ID" value="SAI71970.1"/>
    <property type="molecule type" value="Genomic_DNA"/>
</dbReference>
<feature type="region of interest" description="Disordered" evidence="10">
    <location>
        <begin position="484"/>
        <end position="545"/>
    </location>
</feature>
<dbReference type="Proteomes" id="UP000076848">
    <property type="component" value="Unassembled WGS sequence"/>
</dbReference>
<evidence type="ECO:0000256" key="1">
    <source>
        <dbReference type="ARBA" id="ARBA00002962"/>
    </source>
</evidence>
<comment type="function">
    <text evidence="1">Involved in a late step of protoheme IX synthesis.</text>
</comment>
<gene>
    <name evidence="13" type="primary">hemY</name>
    <name evidence="13" type="ORF">SAMEA3906486_03861</name>
</gene>
<evidence type="ECO:0000256" key="7">
    <source>
        <dbReference type="ARBA" id="ARBA00022989"/>
    </source>
</evidence>
<evidence type="ECO:0000259" key="12">
    <source>
        <dbReference type="Pfam" id="PF07219"/>
    </source>
</evidence>